<organism evidence="2 3">
    <name type="scientific">Platanthera guangdongensis</name>
    <dbReference type="NCBI Taxonomy" id="2320717"/>
    <lineage>
        <taxon>Eukaryota</taxon>
        <taxon>Viridiplantae</taxon>
        <taxon>Streptophyta</taxon>
        <taxon>Embryophyta</taxon>
        <taxon>Tracheophyta</taxon>
        <taxon>Spermatophyta</taxon>
        <taxon>Magnoliopsida</taxon>
        <taxon>Liliopsida</taxon>
        <taxon>Asparagales</taxon>
        <taxon>Orchidaceae</taxon>
        <taxon>Orchidoideae</taxon>
        <taxon>Orchideae</taxon>
        <taxon>Orchidinae</taxon>
        <taxon>Platanthera</taxon>
    </lineage>
</organism>
<keyword evidence="3" id="KW-1185">Reference proteome</keyword>
<gene>
    <name evidence="2" type="ORF">KSP40_PGU001612</name>
</gene>
<reference evidence="2 3" key="1">
    <citation type="journal article" date="2022" name="Nat. Plants">
        <title>Genomes of leafy and leafless Platanthera orchids illuminate the evolution of mycoheterotrophy.</title>
        <authorList>
            <person name="Li M.H."/>
            <person name="Liu K.W."/>
            <person name="Li Z."/>
            <person name="Lu H.C."/>
            <person name="Ye Q.L."/>
            <person name="Zhang D."/>
            <person name="Wang J.Y."/>
            <person name="Li Y.F."/>
            <person name="Zhong Z.M."/>
            <person name="Liu X."/>
            <person name="Yu X."/>
            <person name="Liu D.K."/>
            <person name="Tu X.D."/>
            <person name="Liu B."/>
            <person name="Hao Y."/>
            <person name="Liao X.Y."/>
            <person name="Jiang Y.T."/>
            <person name="Sun W.H."/>
            <person name="Chen J."/>
            <person name="Chen Y.Q."/>
            <person name="Ai Y."/>
            <person name="Zhai J.W."/>
            <person name="Wu S.S."/>
            <person name="Zhou Z."/>
            <person name="Hsiao Y.Y."/>
            <person name="Wu W.L."/>
            <person name="Chen Y.Y."/>
            <person name="Lin Y.F."/>
            <person name="Hsu J.L."/>
            <person name="Li C.Y."/>
            <person name="Wang Z.W."/>
            <person name="Zhao X."/>
            <person name="Zhong W.Y."/>
            <person name="Ma X.K."/>
            <person name="Ma L."/>
            <person name="Huang J."/>
            <person name="Chen G.Z."/>
            <person name="Huang M.Z."/>
            <person name="Huang L."/>
            <person name="Peng D.H."/>
            <person name="Luo Y.B."/>
            <person name="Zou S.Q."/>
            <person name="Chen S.P."/>
            <person name="Lan S."/>
            <person name="Tsai W.C."/>
            <person name="Van de Peer Y."/>
            <person name="Liu Z.J."/>
        </authorList>
    </citation>
    <scope>NUCLEOTIDE SEQUENCE [LARGE SCALE GENOMIC DNA]</scope>
    <source>
        <strain evidence="2">Lor288</strain>
    </source>
</reference>
<dbReference type="SUPFAM" id="SSF53474">
    <property type="entry name" value="alpha/beta-Hydrolases"/>
    <property type="match status" value="1"/>
</dbReference>
<accession>A0ABR2LBQ2</accession>
<dbReference type="InterPro" id="IPR029058">
    <property type="entry name" value="AB_hydrolase_fold"/>
</dbReference>
<comment type="caution">
    <text evidence="2">The sequence shown here is derived from an EMBL/GenBank/DDBJ whole genome shotgun (WGS) entry which is preliminary data.</text>
</comment>
<feature type="domain" description="Serine aminopeptidase S33" evidence="1">
    <location>
        <begin position="42"/>
        <end position="101"/>
    </location>
</feature>
<proteinExistence type="predicted"/>
<protein>
    <recommendedName>
        <fullName evidence="1">Serine aminopeptidase S33 domain-containing protein</fullName>
    </recommendedName>
</protein>
<dbReference type="Proteomes" id="UP001412067">
    <property type="component" value="Unassembled WGS sequence"/>
</dbReference>
<evidence type="ECO:0000313" key="3">
    <source>
        <dbReference type="Proteomes" id="UP001412067"/>
    </source>
</evidence>
<sequence>MLQGYLGERNLLFVLTAIAFACLGSPCCLLRGWAPPLLPLVISDCISFFNSFRFDLPLFLYGESLGGTISVHITAEQKLKCRGVVLNGPIVKEIAKMKVKKKARMKSEKFLFDNDVRGLDARLKNFIKIEVWLEVRSIIDCCESWFAKLEAKLCGEPQPLHVIPPQTSPLYSTKPQTSTLHA</sequence>
<evidence type="ECO:0000259" key="1">
    <source>
        <dbReference type="Pfam" id="PF12146"/>
    </source>
</evidence>
<dbReference type="InterPro" id="IPR022742">
    <property type="entry name" value="Hydrolase_4"/>
</dbReference>
<evidence type="ECO:0000313" key="2">
    <source>
        <dbReference type="EMBL" id="KAK8937553.1"/>
    </source>
</evidence>
<name>A0ABR2LBQ2_9ASPA</name>
<dbReference type="Pfam" id="PF12146">
    <property type="entry name" value="Hydrolase_4"/>
    <property type="match status" value="1"/>
</dbReference>
<dbReference type="EMBL" id="JBBWWR010000021">
    <property type="protein sequence ID" value="KAK8937553.1"/>
    <property type="molecule type" value="Genomic_DNA"/>
</dbReference>